<reference evidence="1 2" key="1">
    <citation type="submission" date="2018-12" db="EMBL/GenBank/DDBJ databases">
        <authorList>
            <consortium name="Pathogen Informatics"/>
        </authorList>
    </citation>
    <scope>NUCLEOTIDE SEQUENCE [LARGE SCALE GENOMIC DNA]</scope>
    <source>
        <strain evidence="1 2">NCTC6180</strain>
    </source>
</reference>
<gene>
    <name evidence="1" type="ORF">NCTC6180_01337</name>
</gene>
<organism evidence="1 2">
    <name type="scientific">Streptococcus equi subsp. zooepidemicus</name>
    <dbReference type="NCBI Taxonomy" id="40041"/>
    <lineage>
        <taxon>Bacteria</taxon>
        <taxon>Bacillati</taxon>
        <taxon>Bacillota</taxon>
        <taxon>Bacilli</taxon>
        <taxon>Lactobacillales</taxon>
        <taxon>Streptococcaceae</taxon>
        <taxon>Streptococcus</taxon>
    </lineage>
</organism>
<name>A0A7Z8ZX25_STRSZ</name>
<evidence type="ECO:0000313" key="2">
    <source>
        <dbReference type="Proteomes" id="UP000269903"/>
    </source>
</evidence>
<protein>
    <submittedName>
        <fullName evidence="1">Uncharacterized protein</fullName>
    </submittedName>
</protein>
<dbReference type="AlphaFoldDB" id="A0A7Z8ZX25"/>
<dbReference type="Proteomes" id="UP000269903">
    <property type="component" value="Chromosome"/>
</dbReference>
<accession>A0A7Z8ZX25</accession>
<proteinExistence type="predicted"/>
<dbReference type="RefSeq" id="WP_154804066.1">
    <property type="nucleotide sequence ID" value="NZ_CP129527.1"/>
</dbReference>
<evidence type="ECO:0000313" key="1">
    <source>
        <dbReference type="EMBL" id="VEF08033.1"/>
    </source>
</evidence>
<sequence length="139" mass="16109">MSEEQYLPIRESLGYRNVKKALWNVLSVDLDGIKIREGEYENFGFTLYYKGYSIMMVLSGTGKRIQFEFGEGGKLSILLPNPKDTLWGSSNLYELIFDKVTKEKLEYIFGKNEKDVEYALQVLRDFLDSNEAKVLLKND</sequence>
<dbReference type="EMBL" id="LR134317">
    <property type="protein sequence ID" value="VEF08033.1"/>
    <property type="molecule type" value="Genomic_DNA"/>
</dbReference>